<reference evidence="4 5" key="1">
    <citation type="submission" date="2018-03" db="EMBL/GenBank/DDBJ databases">
        <title>Genomic Encyclopedia of Archaeal and Bacterial Type Strains, Phase II (KMG-II): from individual species to whole genera.</title>
        <authorList>
            <person name="Goeker M."/>
        </authorList>
    </citation>
    <scope>NUCLEOTIDE SEQUENCE [LARGE SCALE GENOMIC DNA]</scope>
    <source>
        <strain evidence="4 5">DSM 43146</strain>
    </source>
</reference>
<feature type="domain" description="N-acetyltransferase" evidence="3">
    <location>
        <begin position="6"/>
        <end position="158"/>
    </location>
</feature>
<keyword evidence="2" id="KW-0012">Acyltransferase</keyword>
<dbReference type="PROSITE" id="PS51186">
    <property type="entry name" value="GNAT"/>
    <property type="match status" value="1"/>
</dbReference>
<evidence type="ECO:0000259" key="3">
    <source>
        <dbReference type="PROSITE" id="PS51186"/>
    </source>
</evidence>
<dbReference type="SUPFAM" id="SSF55729">
    <property type="entry name" value="Acyl-CoA N-acyltransferases (Nat)"/>
    <property type="match status" value="1"/>
</dbReference>
<dbReference type="OrthoDB" id="3377533at2"/>
<evidence type="ECO:0000256" key="2">
    <source>
        <dbReference type="ARBA" id="ARBA00023315"/>
    </source>
</evidence>
<name>A0A2T0JUZ8_9ACTN</name>
<dbReference type="AlphaFoldDB" id="A0A2T0JUZ8"/>
<evidence type="ECO:0000313" key="4">
    <source>
        <dbReference type="EMBL" id="PRX11469.1"/>
    </source>
</evidence>
<sequence>MGLSSFEVRHAASVAGWATSAHEVALLCGREEFPFPAELLGSWPKTADDIVQFLLLDGETPIGYGELWLDDEEDEIELARIIVAPEHRGKGHGLRLVRALLSEASKHDHANIFLRVRPDNTPAIRTYERAGFKPVDAALAAEWNAPQPIDYAWFQYPKFTGS</sequence>
<dbReference type="InterPro" id="IPR000182">
    <property type="entry name" value="GNAT_dom"/>
</dbReference>
<accession>A0A2T0JUZ8</accession>
<dbReference type="Gene3D" id="3.40.630.30">
    <property type="match status" value="1"/>
</dbReference>
<keyword evidence="1 4" id="KW-0808">Transferase</keyword>
<proteinExistence type="predicted"/>
<dbReference type="Proteomes" id="UP000239415">
    <property type="component" value="Unassembled WGS sequence"/>
</dbReference>
<dbReference type="Pfam" id="PF00583">
    <property type="entry name" value="Acetyltransf_1"/>
    <property type="match status" value="1"/>
</dbReference>
<dbReference type="InterPro" id="IPR016181">
    <property type="entry name" value="Acyl_CoA_acyltransferase"/>
</dbReference>
<evidence type="ECO:0000313" key="5">
    <source>
        <dbReference type="Proteomes" id="UP000239415"/>
    </source>
</evidence>
<dbReference type="PANTHER" id="PTHR43420">
    <property type="entry name" value="ACETYLTRANSFERASE"/>
    <property type="match status" value="1"/>
</dbReference>
<dbReference type="RefSeq" id="WP_106330189.1">
    <property type="nucleotide sequence ID" value="NZ_BOMO01000127.1"/>
</dbReference>
<organism evidence="4 5">
    <name type="scientific">Actinoplanes italicus</name>
    <dbReference type="NCBI Taxonomy" id="113567"/>
    <lineage>
        <taxon>Bacteria</taxon>
        <taxon>Bacillati</taxon>
        <taxon>Actinomycetota</taxon>
        <taxon>Actinomycetes</taxon>
        <taxon>Micromonosporales</taxon>
        <taxon>Micromonosporaceae</taxon>
        <taxon>Actinoplanes</taxon>
    </lineage>
</organism>
<gene>
    <name evidence="4" type="ORF">CLV67_13145</name>
</gene>
<dbReference type="PANTHER" id="PTHR43420:SF12">
    <property type="entry name" value="N-ACETYLTRANSFERASE DOMAIN-CONTAINING PROTEIN"/>
    <property type="match status" value="1"/>
</dbReference>
<comment type="caution">
    <text evidence="4">The sequence shown here is derived from an EMBL/GenBank/DDBJ whole genome shotgun (WGS) entry which is preliminary data.</text>
</comment>
<keyword evidence="5" id="KW-1185">Reference proteome</keyword>
<evidence type="ECO:0000256" key="1">
    <source>
        <dbReference type="ARBA" id="ARBA00022679"/>
    </source>
</evidence>
<dbReference type="CDD" id="cd04301">
    <property type="entry name" value="NAT_SF"/>
    <property type="match status" value="1"/>
</dbReference>
<dbReference type="InterPro" id="IPR050680">
    <property type="entry name" value="YpeA/RimI_acetyltransf"/>
</dbReference>
<dbReference type="EMBL" id="PVMZ01000031">
    <property type="protein sequence ID" value="PRX11469.1"/>
    <property type="molecule type" value="Genomic_DNA"/>
</dbReference>
<protein>
    <submittedName>
        <fullName evidence="4">Acetyltransferase (GNAT) family protein</fullName>
    </submittedName>
</protein>
<dbReference type="GO" id="GO:0016747">
    <property type="term" value="F:acyltransferase activity, transferring groups other than amino-acyl groups"/>
    <property type="evidence" value="ECO:0007669"/>
    <property type="project" value="InterPro"/>
</dbReference>